<dbReference type="Gene3D" id="1.10.15.40">
    <property type="entry name" value="Electron transport complex subunit B, putative Fe-S cluster"/>
    <property type="match status" value="1"/>
</dbReference>
<dbReference type="EMBL" id="VSSQ01000188">
    <property type="protein sequence ID" value="MPL84282.1"/>
    <property type="molecule type" value="Genomic_DNA"/>
</dbReference>
<dbReference type="Pfam" id="PF02906">
    <property type="entry name" value="Fe_hyd_lg_C"/>
    <property type="match status" value="1"/>
</dbReference>
<dbReference type="SMART" id="SM00091">
    <property type="entry name" value="PAS"/>
    <property type="match status" value="1"/>
</dbReference>
<organism evidence="7">
    <name type="scientific">bioreactor metagenome</name>
    <dbReference type="NCBI Taxonomy" id="1076179"/>
    <lineage>
        <taxon>unclassified sequences</taxon>
        <taxon>metagenomes</taxon>
        <taxon>ecological metagenomes</taxon>
    </lineage>
</organism>
<keyword evidence="3" id="KW-0408">Iron</keyword>
<dbReference type="PANTHER" id="PTHR24960:SF79">
    <property type="entry name" value="PHOTOSYSTEM I IRON-SULFUR CENTER"/>
    <property type="match status" value="1"/>
</dbReference>
<evidence type="ECO:0000313" key="7">
    <source>
        <dbReference type="EMBL" id="MPL84282.1"/>
    </source>
</evidence>
<feature type="domain" description="4Fe-4S ferredoxin-type" evidence="5">
    <location>
        <begin position="31"/>
        <end position="60"/>
    </location>
</feature>
<evidence type="ECO:0000256" key="2">
    <source>
        <dbReference type="ARBA" id="ARBA00022723"/>
    </source>
</evidence>
<dbReference type="SUPFAM" id="SSF55785">
    <property type="entry name" value="PYP-like sensor domain (PAS domain)"/>
    <property type="match status" value="1"/>
</dbReference>
<dbReference type="SUPFAM" id="SSF54862">
    <property type="entry name" value="4Fe-4S ferredoxins"/>
    <property type="match status" value="1"/>
</dbReference>
<dbReference type="Gene3D" id="3.40.950.10">
    <property type="entry name" value="Fe-only Hydrogenase (Larger Subunit), Chain L, domain 3"/>
    <property type="match status" value="1"/>
</dbReference>
<keyword evidence="2" id="KW-0479">Metal-binding</keyword>
<dbReference type="AlphaFoldDB" id="A0A644V049"/>
<evidence type="ECO:0000256" key="3">
    <source>
        <dbReference type="ARBA" id="ARBA00023004"/>
    </source>
</evidence>
<accession>A0A644V049</accession>
<dbReference type="Gene3D" id="3.30.70.20">
    <property type="match status" value="1"/>
</dbReference>
<sequence>MQIINTRKVNCKDCHRCLRSCPVKAIGISQGRARVLDDKCILCGKCVAECPRHAKRLTTHLPAIKEAIASERKVVMSLATSFVGIFDDYTPSQLMSSIKALGFAAVEESAIGAQILALLYRSLLKDCQKTIISSSCPVIVNMVKKYYPELVDNLAPIVSPMMANGLLLKQKYGEDAFVVFAGSCMAKFAEQTEKCDKHAVDAVITFSQLRQWLKYAKISPEIVPYVPKPLGNARYFPVAGGVLKSFMNHDTLDTEIIAVDGIEKCMEVFESLVKKEITPRFIEAFSCVGGCIGGPASGSSQSIPVRRLKVIEFANQFKGQATLEIPQSLDFTCKHLPTPVINPEPSEMDIKKILQQIGKFTKVDEKNCGACGYNTCREKASAVFQGVAEIDMCIPYMRSKAESFANIIVENSIMGIIVLDNKMVIQDINPAFKRMFVNAKTMLKGDSLTEVLDCSDFVTAANQGQKVVSKRVEYHEYNLVTEQMIMPVTDHGLVIVVISDVTEQEKRAKDWEQMKEETVEKATDIINKQMHVAQEIAGLLGETTAETKSALLELMWLLKGREEK</sequence>
<evidence type="ECO:0000256" key="4">
    <source>
        <dbReference type="ARBA" id="ARBA00023014"/>
    </source>
</evidence>
<feature type="domain" description="4Fe-4S" evidence="6">
    <location>
        <begin position="349"/>
        <end position="410"/>
    </location>
</feature>
<dbReference type="InterPro" id="IPR017896">
    <property type="entry name" value="4Fe4S_Fe-S-bd"/>
</dbReference>
<dbReference type="Pfam" id="PF13237">
    <property type="entry name" value="Fer4_10"/>
    <property type="match status" value="1"/>
</dbReference>
<evidence type="ECO:0000256" key="1">
    <source>
        <dbReference type="ARBA" id="ARBA00022485"/>
    </source>
</evidence>
<keyword evidence="1" id="KW-0004">4Fe-4S</keyword>
<dbReference type="PROSITE" id="PS00198">
    <property type="entry name" value="4FE4S_FER_1"/>
    <property type="match status" value="1"/>
</dbReference>
<feature type="domain" description="4Fe-4S ferredoxin-type" evidence="5">
    <location>
        <begin position="1"/>
        <end position="30"/>
    </location>
</feature>
<protein>
    <submittedName>
        <fullName evidence="7">Electron transport complex subunit RsxB</fullName>
    </submittedName>
</protein>
<dbReference type="Pfam" id="PF04060">
    <property type="entry name" value="FeS"/>
    <property type="match status" value="1"/>
</dbReference>
<dbReference type="Gene3D" id="3.30.450.20">
    <property type="entry name" value="PAS domain"/>
    <property type="match status" value="1"/>
</dbReference>
<dbReference type="InterPro" id="IPR017900">
    <property type="entry name" value="4Fe4S_Fe_S_CS"/>
</dbReference>
<dbReference type="InterPro" id="IPR007202">
    <property type="entry name" value="4Fe-4S_dom"/>
</dbReference>
<comment type="caution">
    <text evidence="7">The sequence shown here is derived from an EMBL/GenBank/DDBJ whole genome shotgun (WGS) entry which is preliminary data.</text>
</comment>
<dbReference type="PROSITE" id="PS51379">
    <property type="entry name" value="4FE4S_FER_2"/>
    <property type="match status" value="2"/>
</dbReference>
<dbReference type="SUPFAM" id="SSF53920">
    <property type="entry name" value="Fe-only hydrogenase"/>
    <property type="match status" value="1"/>
</dbReference>
<dbReference type="GO" id="GO:0046872">
    <property type="term" value="F:metal ion binding"/>
    <property type="evidence" value="ECO:0007669"/>
    <property type="project" value="UniProtKB-KW"/>
</dbReference>
<keyword evidence="4" id="KW-0411">Iron-sulfur</keyword>
<evidence type="ECO:0000259" key="6">
    <source>
        <dbReference type="PROSITE" id="PS51656"/>
    </source>
</evidence>
<dbReference type="GO" id="GO:0051539">
    <property type="term" value="F:4 iron, 4 sulfur cluster binding"/>
    <property type="evidence" value="ECO:0007669"/>
    <property type="project" value="UniProtKB-KW"/>
</dbReference>
<reference evidence="7" key="1">
    <citation type="submission" date="2019-08" db="EMBL/GenBank/DDBJ databases">
        <authorList>
            <person name="Kucharzyk K."/>
            <person name="Murdoch R.W."/>
            <person name="Higgins S."/>
            <person name="Loffler F."/>
        </authorList>
    </citation>
    <scope>NUCLEOTIDE SEQUENCE</scope>
</reference>
<dbReference type="InterPro" id="IPR009016">
    <property type="entry name" value="Fe_hydrogenase"/>
</dbReference>
<proteinExistence type="predicted"/>
<dbReference type="PROSITE" id="PS51656">
    <property type="entry name" value="4FE4S"/>
    <property type="match status" value="1"/>
</dbReference>
<name>A0A644V049_9ZZZZ</name>
<dbReference type="InterPro" id="IPR004108">
    <property type="entry name" value="Fe_hydrogenase_lsu_C"/>
</dbReference>
<gene>
    <name evidence="7" type="primary">rsxB_30</name>
    <name evidence="7" type="ORF">SDC9_30247</name>
</gene>
<dbReference type="PANTHER" id="PTHR24960">
    <property type="entry name" value="PHOTOSYSTEM I IRON-SULFUR CENTER-RELATED"/>
    <property type="match status" value="1"/>
</dbReference>
<dbReference type="InterPro" id="IPR035965">
    <property type="entry name" value="PAS-like_dom_sf"/>
</dbReference>
<dbReference type="InterPro" id="IPR050157">
    <property type="entry name" value="PSI_iron-sulfur_center"/>
</dbReference>
<dbReference type="InterPro" id="IPR000014">
    <property type="entry name" value="PAS"/>
</dbReference>
<evidence type="ECO:0000259" key="5">
    <source>
        <dbReference type="PROSITE" id="PS51379"/>
    </source>
</evidence>